<feature type="region of interest" description="Disordered" evidence="2">
    <location>
        <begin position="1"/>
        <end position="23"/>
    </location>
</feature>
<dbReference type="EMBL" id="QMFB01000025">
    <property type="protein sequence ID" value="RAV14857.1"/>
    <property type="molecule type" value="Genomic_DNA"/>
</dbReference>
<gene>
    <name evidence="3" type="ORF">DQG23_30985</name>
</gene>
<evidence type="ECO:0000256" key="2">
    <source>
        <dbReference type="SAM" id="MobiDB-lite"/>
    </source>
</evidence>
<accession>A0A329MCS8</accession>
<dbReference type="InterPro" id="IPR050490">
    <property type="entry name" value="Bact_solute-bd_prot1"/>
</dbReference>
<evidence type="ECO:0000256" key="1">
    <source>
        <dbReference type="ARBA" id="ARBA00022729"/>
    </source>
</evidence>
<keyword evidence="4" id="KW-1185">Reference proteome</keyword>
<keyword evidence="1" id="KW-0732">Signal</keyword>
<comment type="caution">
    <text evidence="3">The sequence shown here is derived from an EMBL/GenBank/DDBJ whole genome shotgun (WGS) entry which is preliminary data.</text>
</comment>
<organism evidence="3 4">
    <name type="scientific">Paenibacillus contaminans</name>
    <dbReference type="NCBI Taxonomy" id="450362"/>
    <lineage>
        <taxon>Bacteria</taxon>
        <taxon>Bacillati</taxon>
        <taxon>Bacillota</taxon>
        <taxon>Bacilli</taxon>
        <taxon>Bacillales</taxon>
        <taxon>Paenibacillaceae</taxon>
        <taxon>Paenibacillus</taxon>
    </lineage>
</organism>
<evidence type="ECO:0000313" key="4">
    <source>
        <dbReference type="Proteomes" id="UP000250369"/>
    </source>
</evidence>
<dbReference type="OrthoDB" id="2644263at2"/>
<dbReference type="PANTHER" id="PTHR43649:SF33">
    <property type="entry name" value="POLYGALACTURONAN_RHAMNOGALACTURONAN-BINDING PROTEIN YTCQ"/>
    <property type="match status" value="1"/>
</dbReference>
<dbReference type="Proteomes" id="UP000250369">
    <property type="component" value="Unassembled WGS sequence"/>
</dbReference>
<protein>
    <recommendedName>
        <fullName evidence="5">ABC transporter substrate-binding protein</fullName>
    </recommendedName>
</protein>
<dbReference type="AlphaFoldDB" id="A0A329MCS8"/>
<name>A0A329MCS8_9BACL</name>
<evidence type="ECO:0000313" key="3">
    <source>
        <dbReference type="EMBL" id="RAV14857.1"/>
    </source>
</evidence>
<dbReference type="SUPFAM" id="SSF53850">
    <property type="entry name" value="Periplasmic binding protein-like II"/>
    <property type="match status" value="1"/>
</dbReference>
<dbReference type="Gene3D" id="3.40.190.10">
    <property type="entry name" value="Periplasmic binding protein-like II"/>
    <property type="match status" value="2"/>
</dbReference>
<dbReference type="PANTHER" id="PTHR43649">
    <property type="entry name" value="ARABINOSE-BINDING PROTEIN-RELATED"/>
    <property type="match status" value="1"/>
</dbReference>
<evidence type="ECO:0008006" key="5">
    <source>
        <dbReference type="Google" id="ProtNLM"/>
    </source>
</evidence>
<reference evidence="3 4" key="1">
    <citation type="journal article" date="2009" name="Int. J. Syst. Evol. Microbiol.">
        <title>Paenibacillus contaminans sp. nov., isolated from a contaminated laboratory plate.</title>
        <authorList>
            <person name="Chou J.H."/>
            <person name="Lee J.H."/>
            <person name="Lin M.C."/>
            <person name="Chang P.S."/>
            <person name="Arun A.B."/>
            <person name="Young C.C."/>
            <person name="Chen W.M."/>
        </authorList>
    </citation>
    <scope>NUCLEOTIDE SEQUENCE [LARGE SCALE GENOMIC DNA]</scope>
    <source>
        <strain evidence="3 4">CKOBP-6</strain>
    </source>
</reference>
<sequence length="565" mass="63035">MRTAEERGLVKQVPHTTGDPCKRKRKLGRLDARKRAAATVLLALLLVGCTGGGANTESGDFASSPAASDNSAGPFAKHLEISWIGHNQVGKINDAFDNPVKKLIEDKFNVTITMVPLDVHNQEQVNLFFADGKSADHIRVNVGSNFLIEQGLVREIPEDALRKLMPTWMSSIESMVDPAVVNATMRVKGKLYAVPHTNYTYLQPWVMGIRQDWMEKVGIAKMPETIEEYHELLKRFAHNDPDGNGKKDTYGSHGVQLYLRGALGLGGSEITASYYADKQGKVYATVLTDKYKEYVKTLQGWYQEGLIDPESITDQRPQQRAKWTDGKFGVLADHPWWFASTTAANVTNMVTDKNPNARIAFFEPFAGPDGDRGAGGAGFPGMTPGFYFGRDTSDEKMERIMAIKEYIAANSDFFIRAYFGEEGTGYTFDANGIIQVKPDYLSVEKITKEGINAYFALIPMTWDFAKKHTIPKADQPVYEISMATPPKYNDVNFPTNNRNEAHSRYGAAVNTIVAEFETNAVGGRLDVDKEWESFKKRFLDAGGKKIIEEYQKLHDEAENHIKGDR</sequence>
<dbReference type="RefSeq" id="WP_113034903.1">
    <property type="nucleotide sequence ID" value="NZ_QMFB01000025.1"/>
</dbReference>
<proteinExistence type="predicted"/>